<gene>
    <name evidence="5" type="ORF">D910_02464</name>
    <name evidence="4" type="ORF">YQE_10740</name>
</gene>
<proteinExistence type="predicted"/>
<name>N6U265_DENPD</name>
<evidence type="ECO:0000259" key="3">
    <source>
        <dbReference type="Pfam" id="PF07001"/>
    </source>
</evidence>
<dbReference type="OrthoDB" id="1939715at2759"/>
<organism evidence="4">
    <name type="scientific">Dendroctonus ponderosae</name>
    <name type="common">Mountain pine beetle</name>
    <dbReference type="NCBI Taxonomy" id="77166"/>
    <lineage>
        <taxon>Eukaryota</taxon>
        <taxon>Metazoa</taxon>
        <taxon>Ecdysozoa</taxon>
        <taxon>Arthropoda</taxon>
        <taxon>Hexapoda</taxon>
        <taxon>Insecta</taxon>
        <taxon>Pterygota</taxon>
        <taxon>Neoptera</taxon>
        <taxon>Endopterygota</taxon>
        <taxon>Coleoptera</taxon>
        <taxon>Polyphaga</taxon>
        <taxon>Cucujiformia</taxon>
        <taxon>Curculionidae</taxon>
        <taxon>Scolytinae</taxon>
        <taxon>Dendroctonus</taxon>
    </lineage>
</organism>
<feature type="compositionally biased region" description="Polar residues" evidence="2">
    <location>
        <begin position="111"/>
        <end position="138"/>
    </location>
</feature>
<accession>N6U265</accession>
<protein>
    <recommendedName>
        <fullName evidence="3">BAT2 N-terminal domain-containing protein</fullName>
    </recommendedName>
</protein>
<dbReference type="EMBL" id="KB741213">
    <property type="protein sequence ID" value="ENN72642.1"/>
    <property type="molecule type" value="Genomic_DNA"/>
</dbReference>
<evidence type="ECO:0000256" key="1">
    <source>
        <dbReference type="ARBA" id="ARBA00022553"/>
    </source>
</evidence>
<dbReference type="STRING" id="77166.N6U265"/>
<dbReference type="Pfam" id="PF07001">
    <property type="entry name" value="BAT2_N"/>
    <property type="match status" value="1"/>
</dbReference>
<feature type="region of interest" description="Disordered" evidence="2">
    <location>
        <begin position="1"/>
        <end position="22"/>
    </location>
</feature>
<keyword evidence="1" id="KW-0597">Phosphoprotein</keyword>
<dbReference type="HOGENOM" id="CLU_1449130_0_0_1"/>
<dbReference type="InterPro" id="IPR009738">
    <property type="entry name" value="BAT2_N"/>
</dbReference>
<dbReference type="PANTHER" id="PTHR14038">
    <property type="entry name" value="BAT2 HLA-B-ASSOCIATED TRANSCRIPT 2"/>
    <property type="match status" value="1"/>
</dbReference>
<evidence type="ECO:0000313" key="4">
    <source>
        <dbReference type="EMBL" id="ENN72642.1"/>
    </source>
</evidence>
<evidence type="ECO:0000256" key="2">
    <source>
        <dbReference type="SAM" id="MobiDB-lite"/>
    </source>
</evidence>
<dbReference type="InterPro" id="IPR033184">
    <property type="entry name" value="PRRC2"/>
</dbReference>
<dbReference type="EMBL" id="KB631653">
    <property type="protein sequence ID" value="ERL85041.1"/>
    <property type="molecule type" value="Genomic_DNA"/>
</dbReference>
<feature type="non-terminal residue" evidence="4">
    <location>
        <position position="1"/>
    </location>
</feature>
<evidence type="ECO:0000313" key="5">
    <source>
        <dbReference type="EMBL" id="ERL85041.1"/>
    </source>
</evidence>
<dbReference type="PANTHER" id="PTHR14038:SF0">
    <property type="entry name" value="LP18708P"/>
    <property type="match status" value="1"/>
</dbReference>
<dbReference type="GO" id="GO:0030154">
    <property type="term" value="P:cell differentiation"/>
    <property type="evidence" value="ECO:0007669"/>
    <property type="project" value="TreeGrafter"/>
</dbReference>
<feature type="domain" description="BAT2 N-terminal" evidence="3">
    <location>
        <begin position="50"/>
        <end position="155"/>
    </location>
</feature>
<reference evidence="4 6" key="1">
    <citation type="journal article" date="2013" name="Genome Biol.">
        <title>Draft genome of the mountain pine beetle, Dendroctonus ponderosae Hopkins, a major forest pest.</title>
        <authorList>
            <person name="Keeling C.I."/>
            <person name="Yuen M.M."/>
            <person name="Liao N.Y."/>
            <person name="Docking T.R."/>
            <person name="Chan S.K."/>
            <person name="Taylor G.A."/>
            <person name="Palmquist D.L."/>
            <person name="Jackman S.D."/>
            <person name="Nguyen A."/>
            <person name="Li M."/>
            <person name="Henderson H."/>
            <person name="Janes J.K."/>
            <person name="Zhao Y."/>
            <person name="Pandoh P."/>
            <person name="Moore R."/>
            <person name="Sperling F.A."/>
            <person name="Huber D.P."/>
            <person name="Birol I."/>
            <person name="Jones S.J."/>
            <person name="Bohlmann J."/>
        </authorList>
    </citation>
    <scope>NUCLEOTIDE SEQUENCE</scope>
</reference>
<dbReference type="AlphaFoldDB" id="N6U265"/>
<dbReference type="Proteomes" id="UP000030742">
    <property type="component" value="Unassembled WGS sequence"/>
</dbReference>
<sequence>MFGLLDKVGTRLSDPTPIREPSVDDQIIGSERESHTCHTRFSFRSDFWTNGENTEKPAQKNSSNYIKHGMQSLGKVPNARRAPANLPSLKSEHSDSGAAVPLVPPGATGWGKQQEQGSSQPTTNAPQNGVPPNQNATPAVQGPPPLTPHQQAIAIPSTNVIPPHTKQNSYMWMAVTYGMTYPTQVLQ</sequence>
<evidence type="ECO:0000313" key="6">
    <source>
        <dbReference type="Proteomes" id="UP000030742"/>
    </source>
</evidence>
<feature type="region of interest" description="Disordered" evidence="2">
    <location>
        <begin position="74"/>
        <end position="149"/>
    </location>
</feature>